<gene>
    <name evidence="2" type="ORF">SAMN04489713_105421</name>
</gene>
<name>A0A1I5GUS3_9ACTN</name>
<evidence type="ECO:0008006" key="4">
    <source>
        <dbReference type="Google" id="ProtNLM"/>
    </source>
</evidence>
<dbReference type="EMBL" id="FOVH01000005">
    <property type="protein sequence ID" value="SFO39762.1"/>
    <property type="molecule type" value="Genomic_DNA"/>
</dbReference>
<protein>
    <recommendedName>
        <fullName evidence="4">Asparagine synthase</fullName>
    </recommendedName>
</protein>
<evidence type="ECO:0000313" key="3">
    <source>
        <dbReference type="Proteomes" id="UP000183413"/>
    </source>
</evidence>
<dbReference type="AlphaFoldDB" id="A0A1I5GUS3"/>
<accession>A0A1I5GUS3</accession>
<proteinExistence type="predicted"/>
<dbReference type="InParanoid" id="A0A1I5GUS3"/>
<dbReference type="SUPFAM" id="SSF52402">
    <property type="entry name" value="Adenine nucleotide alpha hydrolases-like"/>
    <property type="match status" value="1"/>
</dbReference>
<feature type="region of interest" description="Disordered" evidence="1">
    <location>
        <begin position="22"/>
        <end position="46"/>
    </location>
</feature>
<sequence length="470" mass="51192">MTPTTRDHGRAALPAFRYARPPRPDAAFETAPRYRRGDGGLTGRPAAGGPFSVARLAAGFTPQALDRGLFPESPWADSARVRFAPPRPSGRSAPPEFAERFESVLERVIGDREAVAVALAGDLESAALVDRAARVCRRTGRTLLAVTVDDADDLGRRSRHLSERLLEHLGLRCRHLAVAAVPGRWPEPEWSEHGPRFEMVPRFRSGTAIVAAEAGAEILLHGTGGERLLRATPYLAARYLRSRSLHDLAVYWRDGREAPRFPAGELLAAVLPRTGRGRAARLFWAWTGLGGEDGEGGRPGPLTAPMAAAARTWSDALREEGARTIARADAAWPAAFALHRLFPYDVSPPATGLPEASPFLDPSFAAYAHDLPPEARYSAGHPDPALREHRLLADLLPDGIERVIPSYGRHMYRSFDRYWRACPLDGERCVDLGLLRPDWRRRCGGAAELAAALAAEIWVRGAEDRGAVAG</sequence>
<keyword evidence="3" id="KW-1185">Reference proteome</keyword>
<evidence type="ECO:0000256" key="1">
    <source>
        <dbReference type="SAM" id="MobiDB-lite"/>
    </source>
</evidence>
<organism evidence="2 3">
    <name type="scientific">Actinomadura madurae</name>
    <dbReference type="NCBI Taxonomy" id="1993"/>
    <lineage>
        <taxon>Bacteria</taxon>
        <taxon>Bacillati</taxon>
        <taxon>Actinomycetota</taxon>
        <taxon>Actinomycetes</taxon>
        <taxon>Streptosporangiales</taxon>
        <taxon>Thermomonosporaceae</taxon>
        <taxon>Actinomadura</taxon>
    </lineage>
</organism>
<reference evidence="2 3" key="1">
    <citation type="submission" date="2016-10" db="EMBL/GenBank/DDBJ databases">
        <authorList>
            <person name="de Groot N.N."/>
        </authorList>
    </citation>
    <scope>NUCLEOTIDE SEQUENCE [LARGE SCALE GENOMIC DNA]</scope>
    <source>
        <strain evidence="2 3">DSM 43067</strain>
    </source>
</reference>
<dbReference type="Proteomes" id="UP000183413">
    <property type="component" value="Unassembled WGS sequence"/>
</dbReference>
<dbReference type="STRING" id="1993.SAMN04489713_105421"/>
<dbReference type="RefSeq" id="WP_075021606.1">
    <property type="nucleotide sequence ID" value="NZ_FOVH01000005.1"/>
</dbReference>
<evidence type="ECO:0000313" key="2">
    <source>
        <dbReference type="EMBL" id="SFO39762.1"/>
    </source>
</evidence>